<dbReference type="EMBL" id="MNPL01009959">
    <property type="protein sequence ID" value="OQR73427.1"/>
    <property type="molecule type" value="Genomic_DNA"/>
</dbReference>
<keyword evidence="2" id="KW-1185">Reference proteome</keyword>
<accession>A0A1V9XIT9</accession>
<evidence type="ECO:0000313" key="2">
    <source>
        <dbReference type="Proteomes" id="UP000192247"/>
    </source>
</evidence>
<organism evidence="1 2">
    <name type="scientific">Tropilaelaps mercedesae</name>
    <dbReference type="NCBI Taxonomy" id="418985"/>
    <lineage>
        <taxon>Eukaryota</taxon>
        <taxon>Metazoa</taxon>
        <taxon>Ecdysozoa</taxon>
        <taxon>Arthropoda</taxon>
        <taxon>Chelicerata</taxon>
        <taxon>Arachnida</taxon>
        <taxon>Acari</taxon>
        <taxon>Parasitiformes</taxon>
        <taxon>Mesostigmata</taxon>
        <taxon>Gamasina</taxon>
        <taxon>Dermanyssoidea</taxon>
        <taxon>Laelapidae</taxon>
        <taxon>Tropilaelaps</taxon>
    </lineage>
</organism>
<proteinExistence type="predicted"/>
<dbReference type="AlphaFoldDB" id="A0A1V9XIT9"/>
<protein>
    <submittedName>
        <fullName evidence="1">Uncharacterized protein</fullName>
    </submittedName>
</protein>
<dbReference type="Proteomes" id="UP000192247">
    <property type="component" value="Unassembled WGS sequence"/>
</dbReference>
<reference evidence="1 2" key="1">
    <citation type="journal article" date="2017" name="Gigascience">
        <title>Draft genome of the honey bee ectoparasitic mite, Tropilaelaps mercedesae, is shaped by the parasitic life history.</title>
        <authorList>
            <person name="Dong X."/>
            <person name="Armstrong S.D."/>
            <person name="Xia D."/>
            <person name="Makepeace B.L."/>
            <person name="Darby A.C."/>
            <person name="Kadowaki T."/>
        </authorList>
    </citation>
    <scope>NUCLEOTIDE SEQUENCE [LARGE SCALE GENOMIC DNA]</scope>
    <source>
        <strain evidence="1">Wuxi-XJTLU</strain>
    </source>
</reference>
<evidence type="ECO:0000313" key="1">
    <source>
        <dbReference type="EMBL" id="OQR73427.1"/>
    </source>
</evidence>
<sequence>MVNCSFIAGGFMVLGANARFDVDQFRANAASIVVDMSNHFQMLQPFVALQLPSMPFGEQAGVILDEFFKTLPQFRSACHLGPAEPNYSLQKFFTDITDNLPAIAKHYDRLQKKRDKSLEDEKKCLSEHVISFVVGHIELAQTVLKFMKVVSRMRDEL</sequence>
<dbReference type="OrthoDB" id="10395255at2759"/>
<gene>
    <name evidence="1" type="ORF">BIW11_09740</name>
</gene>
<comment type="caution">
    <text evidence="1">The sequence shown here is derived from an EMBL/GenBank/DDBJ whole genome shotgun (WGS) entry which is preliminary data.</text>
</comment>
<dbReference type="InParanoid" id="A0A1V9XIT9"/>
<name>A0A1V9XIT9_9ACAR</name>